<sequence>MLFTWLVGTVDSCFQPATVTDDIGFRDIRVDGTRILLNGRAIFLQGAYMRAEAPIRGGRINTIFDYLKDMNANFVRLAHYPHDERMEHIANRDGFMIWSQLAAHLF</sequence>
<reference evidence="2 3" key="1">
    <citation type="submission" date="2020-07" db="EMBL/GenBank/DDBJ databases">
        <title>Genomic Encyclopedia of Type Strains, Phase IV (KMG-V): Genome sequencing to study the core and pangenomes of soil and plant-associated prokaryotes.</title>
        <authorList>
            <person name="Whitman W."/>
        </authorList>
    </citation>
    <scope>NUCLEOTIDE SEQUENCE [LARGE SCALE GENOMIC DNA]</scope>
    <source>
        <strain evidence="2 3">X4EP2</strain>
    </source>
</reference>
<organism evidence="2 3">
    <name type="scientific">Granulicella arctica</name>
    <dbReference type="NCBI Taxonomy" id="940613"/>
    <lineage>
        <taxon>Bacteria</taxon>
        <taxon>Pseudomonadati</taxon>
        <taxon>Acidobacteriota</taxon>
        <taxon>Terriglobia</taxon>
        <taxon>Terriglobales</taxon>
        <taxon>Acidobacteriaceae</taxon>
        <taxon>Granulicella</taxon>
    </lineage>
</organism>
<evidence type="ECO:0000313" key="2">
    <source>
        <dbReference type="EMBL" id="NYF79591.1"/>
    </source>
</evidence>
<evidence type="ECO:0000313" key="3">
    <source>
        <dbReference type="Proteomes" id="UP000589520"/>
    </source>
</evidence>
<dbReference type="RefSeq" id="WP_246301804.1">
    <property type="nucleotide sequence ID" value="NZ_JACCCW010000002.1"/>
</dbReference>
<dbReference type="InterPro" id="IPR006103">
    <property type="entry name" value="Glyco_hydro_2_cat"/>
</dbReference>
<dbReference type="GO" id="GO:0005975">
    <property type="term" value="P:carbohydrate metabolic process"/>
    <property type="evidence" value="ECO:0007669"/>
    <property type="project" value="InterPro"/>
</dbReference>
<gene>
    <name evidence="2" type="ORF">HDF17_001911</name>
</gene>
<dbReference type="AlphaFoldDB" id="A0A7Y9PGS8"/>
<name>A0A7Y9PGS8_9BACT</name>
<accession>A0A7Y9PGS8</accession>
<dbReference type="GO" id="GO:0004553">
    <property type="term" value="F:hydrolase activity, hydrolyzing O-glycosyl compounds"/>
    <property type="evidence" value="ECO:0007669"/>
    <property type="project" value="InterPro"/>
</dbReference>
<keyword evidence="3" id="KW-1185">Reference proteome</keyword>
<dbReference type="EMBL" id="JACCCW010000002">
    <property type="protein sequence ID" value="NYF79591.1"/>
    <property type="molecule type" value="Genomic_DNA"/>
</dbReference>
<dbReference type="Proteomes" id="UP000589520">
    <property type="component" value="Unassembled WGS sequence"/>
</dbReference>
<protein>
    <submittedName>
        <fullName evidence="2">Beta-galactosidase/beta-glucuronidase</fullName>
    </submittedName>
</protein>
<dbReference type="Pfam" id="PF02836">
    <property type="entry name" value="Glyco_hydro_2_C"/>
    <property type="match status" value="1"/>
</dbReference>
<evidence type="ECO:0000259" key="1">
    <source>
        <dbReference type="Pfam" id="PF02836"/>
    </source>
</evidence>
<comment type="caution">
    <text evidence="2">The sequence shown here is derived from an EMBL/GenBank/DDBJ whole genome shotgun (WGS) entry which is preliminary data.</text>
</comment>
<dbReference type="Gene3D" id="3.20.20.80">
    <property type="entry name" value="Glycosidases"/>
    <property type="match status" value="1"/>
</dbReference>
<proteinExistence type="predicted"/>
<dbReference type="InterPro" id="IPR017853">
    <property type="entry name" value="GH"/>
</dbReference>
<feature type="domain" description="Glycoside hydrolase family 2 catalytic" evidence="1">
    <location>
        <begin position="28"/>
        <end position="97"/>
    </location>
</feature>
<dbReference type="SUPFAM" id="SSF51445">
    <property type="entry name" value="(Trans)glycosidases"/>
    <property type="match status" value="1"/>
</dbReference>